<dbReference type="PANTHER" id="PTHR31203:SF1">
    <property type="entry name" value="BETA-KERATIN-RELATED PROTEIN-RELATED"/>
    <property type="match status" value="1"/>
</dbReference>
<dbReference type="AlphaFoldDB" id="A0AA35PSB2"/>
<dbReference type="PANTHER" id="PTHR31203">
    <property type="entry name" value="BETA-KERATIN-RELATED PROTEIN-RELATED"/>
    <property type="match status" value="1"/>
</dbReference>
<evidence type="ECO:0000313" key="4">
    <source>
        <dbReference type="Proteomes" id="UP001178461"/>
    </source>
</evidence>
<name>A0AA35PSB2_9SAUR</name>
<sequence length="100" mass="10467">MALCNYSCNSLCGVNTSCVSQIPPSQVVIQPPAFHITIPGPVMSASPEPVAVAGNTPCATGSCYEPCYGGWGGYGYGSRKWGSSSVCSYPYSRSCYKGCY</sequence>
<protein>
    <submittedName>
        <fullName evidence="3">Type II cytoskeletal 1-like</fullName>
    </submittedName>
</protein>
<accession>A0AA35PSB2</accession>
<dbReference type="GO" id="GO:0005882">
    <property type="term" value="C:intermediate filament"/>
    <property type="evidence" value="ECO:0007669"/>
    <property type="project" value="UniProtKB-KW"/>
</dbReference>
<evidence type="ECO:0000256" key="2">
    <source>
        <dbReference type="ARBA" id="ARBA00022744"/>
    </source>
</evidence>
<comment type="similarity">
    <text evidence="1">Belongs to the avian keratin family.</text>
</comment>
<organism evidence="3 4">
    <name type="scientific">Podarcis lilfordi</name>
    <name type="common">Lilford's wall lizard</name>
    <dbReference type="NCBI Taxonomy" id="74358"/>
    <lineage>
        <taxon>Eukaryota</taxon>
        <taxon>Metazoa</taxon>
        <taxon>Chordata</taxon>
        <taxon>Craniata</taxon>
        <taxon>Vertebrata</taxon>
        <taxon>Euteleostomi</taxon>
        <taxon>Lepidosauria</taxon>
        <taxon>Squamata</taxon>
        <taxon>Bifurcata</taxon>
        <taxon>Unidentata</taxon>
        <taxon>Episquamata</taxon>
        <taxon>Laterata</taxon>
        <taxon>Lacertibaenia</taxon>
        <taxon>Lacertidae</taxon>
        <taxon>Podarcis</taxon>
    </lineage>
</organism>
<gene>
    <name evidence="3" type="ORF">PODLI_1B022654</name>
</gene>
<evidence type="ECO:0000256" key="1">
    <source>
        <dbReference type="ARBA" id="ARBA00008702"/>
    </source>
</evidence>
<dbReference type="EMBL" id="OX395143">
    <property type="protein sequence ID" value="CAI5798609.1"/>
    <property type="molecule type" value="Genomic_DNA"/>
</dbReference>
<keyword evidence="2" id="KW-0416">Keratin</keyword>
<dbReference type="Pfam" id="PF02422">
    <property type="entry name" value="Keratin"/>
    <property type="match status" value="1"/>
</dbReference>
<keyword evidence="4" id="KW-1185">Reference proteome</keyword>
<evidence type="ECO:0000313" key="3">
    <source>
        <dbReference type="EMBL" id="CAI5798609.1"/>
    </source>
</evidence>
<dbReference type="Proteomes" id="UP001178461">
    <property type="component" value="Chromosome 16"/>
</dbReference>
<reference evidence="3" key="1">
    <citation type="submission" date="2022-12" db="EMBL/GenBank/DDBJ databases">
        <authorList>
            <person name="Alioto T."/>
            <person name="Alioto T."/>
            <person name="Gomez Garrido J."/>
        </authorList>
    </citation>
    <scope>NUCLEOTIDE SEQUENCE</scope>
</reference>
<dbReference type="GO" id="GO:0005200">
    <property type="term" value="F:structural constituent of cytoskeleton"/>
    <property type="evidence" value="ECO:0007669"/>
    <property type="project" value="InterPro"/>
</dbReference>
<proteinExistence type="inferred from homology"/>
<dbReference type="InterPro" id="IPR003461">
    <property type="entry name" value="Keratin"/>
</dbReference>